<dbReference type="EMBL" id="BOQE01000001">
    <property type="protein sequence ID" value="GIM46095.1"/>
    <property type="molecule type" value="Genomic_DNA"/>
</dbReference>
<comment type="function">
    <text evidence="4">Catalyzes the formation of 4-diphosphocytidyl-2-C-methyl-D-erythritol from CTP and 2-C-methyl-D-erythritol 4-phosphate (MEP).</text>
</comment>
<accession>A0AAV4LE98</accession>
<dbReference type="InterPro" id="IPR050088">
    <property type="entry name" value="IspD/TarI_cytidylyltransf_bact"/>
</dbReference>
<dbReference type="InterPro" id="IPR001228">
    <property type="entry name" value="IspD"/>
</dbReference>
<dbReference type="AlphaFoldDB" id="A0AAV4LE98"/>
<dbReference type="RefSeq" id="WP_282199234.1">
    <property type="nucleotide sequence ID" value="NZ_BOQE01000001.1"/>
</dbReference>
<evidence type="ECO:0000313" key="5">
    <source>
        <dbReference type="EMBL" id="GIM46095.1"/>
    </source>
</evidence>
<evidence type="ECO:0000256" key="4">
    <source>
        <dbReference type="HAMAP-Rule" id="MF_00108"/>
    </source>
</evidence>
<protein>
    <recommendedName>
        <fullName evidence="4">2-C-methyl-D-erythritol 4-phosphate cytidylyltransferase</fullName>
        <ecNumber evidence="4">2.7.7.60</ecNumber>
    </recommendedName>
    <alternativeName>
        <fullName evidence="4">4-diphosphocytidyl-2C-methyl-D-erythritol synthase</fullName>
    </alternativeName>
    <alternativeName>
        <fullName evidence="4">MEP cytidylyltransferase</fullName>
        <shortName evidence="4">MCT</shortName>
    </alternativeName>
</protein>
<dbReference type="GO" id="GO:0019288">
    <property type="term" value="P:isopentenyl diphosphate biosynthetic process, methylerythritol 4-phosphate pathway"/>
    <property type="evidence" value="ECO:0007669"/>
    <property type="project" value="UniProtKB-UniRule"/>
</dbReference>
<dbReference type="SUPFAM" id="SSF53448">
    <property type="entry name" value="Nucleotide-diphospho-sugar transferases"/>
    <property type="match status" value="1"/>
</dbReference>
<feature type="site" description="Transition state stabilizer" evidence="4">
    <location>
        <position position="15"/>
    </location>
</feature>
<dbReference type="HAMAP" id="MF_00108">
    <property type="entry name" value="IspD"/>
    <property type="match status" value="1"/>
</dbReference>
<dbReference type="FunFam" id="3.90.550.10:FF:000003">
    <property type="entry name" value="2-C-methyl-D-erythritol 4-phosphate cytidylyltransferase"/>
    <property type="match status" value="1"/>
</dbReference>
<dbReference type="EC" id="2.7.7.60" evidence="4"/>
<comment type="catalytic activity">
    <reaction evidence="4">
        <text>2-C-methyl-D-erythritol 4-phosphate + CTP + H(+) = 4-CDP-2-C-methyl-D-erythritol + diphosphate</text>
        <dbReference type="Rhea" id="RHEA:13429"/>
        <dbReference type="ChEBI" id="CHEBI:15378"/>
        <dbReference type="ChEBI" id="CHEBI:33019"/>
        <dbReference type="ChEBI" id="CHEBI:37563"/>
        <dbReference type="ChEBI" id="CHEBI:57823"/>
        <dbReference type="ChEBI" id="CHEBI:58262"/>
        <dbReference type="EC" id="2.7.7.60"/>
    </reaction>
</comment>
<comment type="similarity">
    <text evidence="4">Belongs to the IspD/TarI cytidylyltransferase family. IspD subfamily.</text>
</comment>
<proteinExistence type="inferred from homology"/>
<dbReference type="GO" id="GO:0050518">
    <property type="term" value="F:2-C-methyl-D-erythritol 4-phosphate cytidylyltransferase activity"/>
    <property type="evidence" value="ECO:0007669"/>
    <property type="project" value="UniProtKB-UniRule"/>
</dbReference>
<dbReference type="PANTHER" id="PTHR32125">
    <property type="entry name" value="2-C-METHYL-D-ERYTHRITOL 4-PHOSPHATE CYTIDYLYLTRANSFERASE, CHLOROPLASTIC"/>
    <property type="match status" value="1"/>
</dbReference>
<comment type="pathway">
    <text evidence="4">Isoprenoid biosynthesis; isopentenyl diphosphate biosynthesis via DXP pathway; isopentenyl diphosphate from 1-deoxy-D-xylulose 5-phosphate: step 2/6.</text>
</comment>
<dbReference type="CDD" id="cd02516">
    <property type="entry name" value="CDP-ME_synthetase"/>
    <property type="match status" value="1"/>
</dbReference>
<keyword evidence="6" id="KW-1185">Reference proteome</keyword>
<dbReference type="InterPro" id="IPR029044">
    <property type="entry name" value="Nucleotide-diphossugar_trans"/>
</dbReference>
<name>A0AAV4LE98_9BACL</name>
<feature type="site" description="Transition state stabilizer" evidence="4">
    <location>
        <position position="22"/>
    </location>
</feature>
<evidence type="ECO:0000256" key="2">
    <source>
        <dbReference type="ARBA" id="ARBA00022695"/>
    </source>
</evidence>
<evidence type="ECO:0000256" key="3">
    <source>
        <dbReference type="ARBA" id="ARBA00023229"/>
    </source>
</evidence>
<feature type="site" description="Positions MEP for the nucleophilic attack" evidence="4">
    <location>
        <position position="152"/>
    </location>
</feature>
<dbReference type="Gene3D" id="3.90.550.10">
    <property type="entry name" value="Spore Coat Polysaccharide Biosynthesis Protein SpsA, Chain A"/>
    <property type="match status" value="1"/>
</dbReference>
<gene>
    <name evidence="4 5" type="primary">ispD</name>
    <name evidence="5" type="ORF">DNHGIG_16440</name>
</gene>
<dbReference type="InterPro" id="IPR034683">
    <property type="entry name" value="IspD/TarI"/>
</dbReference>
<keyword evidence="1 4" id="KW-0808">Transferase</keyword>
<dbReference type="PANTHER" id="PTHR32125:SF4">
    <property type="entry name" value="2-C-METHYL-D-ERYTHRITOL 4-PHOSPHATE CYTIDYLYLTRANSFERASE, CHLOROPLASTIC"/>
    <property type="match status" value="1"/>
</dbReference>
<comment type="caution">
    <text evidence="5">The sequence shown here is derived from an EMBL/GenBank/DDBJ whole genome shotgun (WGS) entry which is preliminary data.</text>
</comment>
<dbReference type="Pfam" id="PF01128">
    <property type="entry name" value="IspD"/>
    <property type="match status" value="1"/>
</dbReference>
<organism evidence="5 6">
    <name type="scientific">Collibacillus ludicampi</name>
    <dbReference type="NCBI Taxonomy" id="2771369"/>
    <lineage>
        <taxon>Bacteria</taxon>
        <taxon>Bacillati</taxon>
        <taxon>Bacillota</taxon>
        <taxon>Bacilli</taxon>
        <taxon>Bacillales</taxon>
        <taxon>Alicyclobacillaceae</taxon>
        <taxon>Collibacillus</taxon>
    </lineage>
</organism>
<dbReference type="Proteomes" id="UP001057291">
    <property type="component" value="Unassembled WGS sequence"/>
</dbReference>
<dbReference type="NCBIfam" id="TIGR00453">
    <property type="entry name" value="ispD"/>
    <property type="match status" value="1"/>
</dbReference>
<keyword evidence="2 4" id="KW-0548">Nucleotidyltransferase</keyword>
<reference evidence="5" key="1">
    <citation type="journal article" date="2023" name="Int. J. Syst. Evol. Microbiol.">
        <title>Collibacillus ludicampi gen. nov., sp. nov., a new soil bacterium of the family Alicyclobacillaceae.</title>
        <authorList>
            <person name="Jojima T."/>
            <person name="Ioku Y."/>
            <person name="Fukuta Y."/>
            <person name="Shirasaka N."/>
            <person name="Matsumura Y."/>
            <person name="Mori M."/>
        </authorList>
    </citation>
    <scope>NUCLEOTIDE SEQUENCE</scope>
    <source>
        <strain evidence="5">TP075</strain>
    </source>
</reference>
<evidence type="ECO:0000256" key="1">
    <source>
        <dbReference type="ARBA" id="ARBA00022679"/>
    </source>
</evidence>
<keyword evidence="3 4" id="KW-0414">Isoprene biosynthesis</keyword>
<evidence type="ECO:0000313" key="6">
    <source>
        <dbReference type="Proteomes" id="UP001057291"/>
    </source>
</evidence>
<sequence length="224" mass="24600">MRVEAIVVAAGSGSRMRSETKKPYIRLQGVPLLIHTLRALQTCDLIERFVVVTAGEDRTYAEELIRKHMYGSFQLVSGGAERQDSVRCGLAAISEDTDVLLVHDAARPFVNAEEVRNVIEAAWQTGAATLGTPVKDTIKEVENGTVVRTLPRHKLFAIQTPQAFHPSLLREAHHQALAEGVQVTDDASLIEWLGKPVAIIPGSYRNIKITTPEDLVIAEAFLQS</sequence>
<feature type="site" description="Positions MEP for the nucleophilic attack" evidence="4">
    <location>
        <position position="208"/>
    </location>
</feature>